<dbReference type="PANTHER" id="PTHR10622">
    <property type="entry name" value="HET DOMAIN-CONTAINING PROTEIN"/>
    <property type="match status" value="1"/>
</dbReference>
<feature type="compositionally biased region" description="Polar residues" evidence="1">
    <location>
        <begin position="175"/>
        <end position="185"/>
    </location>
</feature>
<keyword evidence="3" id="KW-1185">Reference proteome</keyword>
<reference evidence="2 3" key="1">
    <citation type="submission" date="2024-01" db="EMBL/GenBank/DDBJ databases">
        <title>A draft genome for the cacao thread blight pathogen Marasmiellus scandens.</title>
        <authorList>
            <person name="Baruah I.K."/>
            <person name="Leung J."/>
            <person name="Bukari Y."/>
            <person name="Amoako-Attah I."/>
            <person name="Meinhardt L.W."/>
            <person name="Bailey B.A."/>
            <person name="Cohen S.P."/>
        </authorList>
    </citation>
    <scope>NUCLEOTIDE SEQUENCE [LARGE SCALE GENOMIC DNA]</scope>
    <source>
        <strain evidence="2 3">GH-19</strain>
    </source>
</reference>
<dbReference type="EMBL" id="JBANRG010000003">
    <property type="protein sequence ID" value="KAK7469153.1"/>
    <property type="molecule type" value="Genomic_DNA"/>
</dbReference>
<protein>
    <submittedName>
        <fullName evidence="2">Uncharacterized protein</fullName>
    </submittedName>
</protein>
<feature type="region of interest" description="Disordered" evidence="1">
    <location>
        <begin position="175"/>
        <end position="202"/>
    </location>
</feature>
<dbReference type="Proteomes" id="UP001498398">
    <property type="component" value="Unassembled WGS sequence"/>
</dbReference>
<dbReference type="PANTHER" id="PTHR10622:SF10">
    <property type="entry name" value="HET DOMAIN-CONTAINING PROTEIN"/>
    <property type="match status" value="1"/>
</dbReference>
<accession>A0ABR1JZC5</accession>
<proteinExistence type="predicted"/>
<name>A0ABR1JZC5_9AGAR</name>
<sequence>MSMYGYYQNAEVCYAYLNYPNYVYGDYFDRGWTLQELVAPRSVVFFDKDWRRVGDKRELQNDIYRLAAIPPSVLSGEVSIPDTDVLDRMSWSVYRETTKDQDRAYCLQGLLGVSVEPDYDESLSSSFNRLGKALFDAHVELKERMEISDDLFNDPNSDSFQNLLWDRFWVAQDQSQTNCPTSRSQPKSDAEPRPGPWHPTKSITFHDTYQGVSWVDDLHSPPS</sequence>
<comment type="caution">
    <text evidence="2">The sequence shown here is derived from an EMBL/GenBank/DDBJ whole genome shotgun (WGS) entry which is preliminary data.</text>
</comment>
<evidence type="ECO:0000256" key="1">
    <source>
        <dbReference type="SAM" id="MobiDB-lite"/>
    </source>
</evidence>
<evidence type="ECO:0000313" key="2">
    <source>
        <dbReference type="EMBL" id="KAK7469153.1"/>
    </source>
</evidence>
<gene>
    <name evidence="2" type="ORF">VKT23_003643</name>
</gene>
<organism evidence="2 3">
    <name type="scientific">Marasmiellus scandens</name>
    <dbReference type="NCBI Taxonomy" id="2682957"/>
    <lineage>
        <taxon>Eukaryota</taxon>
        <taxon>Fungi</taxon>
        <taxon>Dikarya</taxon>
        <taxon>Basidiomycota</taxon>
        <taxon>Agaricomycotina</taxon>
        <taxon>Agaricomycetes</taxon>
        <taxon>Agaricomycetidae</taxon>
        <taxon>Agaricales</taxon>
        <taxon>Marasmiineae</taxon>
        <taxon>Omphalotaceae</taxon>
        <taxon>Marasmiellus</taxon>
    </lineage>
</organism>
<evidence type="ECO:0000313" key="3">
    <source>
        <dbReference type="Proteomes" id="UP001498398"/>
    </source>
</evidence>